<dbReference type="FunFam" id="3.30.70.420:FF:000001">
    <property type="entry name" value="3-hydroxy-3-methylglutaryl coenzyme A reductase"/>
    <property type="match status" value="1"/>
</dbReference>
<keyword evidence="16" id="KW-1185">Reference proteome</keyword>
<evidence type="ECO:0000256" key="1">
    <source>
        <dbReference type="ARBA" id="ARBA00004477"/>
    </source>
</evidence>
<evidence type="ECO:0000256" key="12">
    <source>
        <dbReference type="ARBA" id="ARBA00049909"/>
    </source>
</evidence>
<dbReference type="AlphaFoldDB" id="A0A9P0BG87"/>
<keyword evidence="6 13" id="KW-0521">NADP</keyword>
<dbReference type="Pfam" id="PF12349">
    <property type="entry name" value="Sterol-sensing"/>
    <property type="match status" value="1"/>
</dbReference>
<keyword evidence="10" id="KW-0325">Glycoprotein</keyword>
<keyword evidence="11" id="KW-0414">Isoprene biosynthesis</keyword>
<evidence type="ECO:0000313" key="16">
    <source>
        <dbReference type="Proteomes" id="UP001154078"/>
    </source>
</evidence>
<dbReference type="PROSITE" id="PS00066">
    <property type="entry name" value="HMG_COA_REDUCTASE_1"/>
    <property type="match status" value="1"/>
</dbReference>
<dbReference type="Pfam" id="PF00368">
    <property type="entry name" value="HMG-CoA_red"/>
    <property type="match status" value="1"/>
</dbReference>
<comment type="subcellular location">
    <subcellularLocation>
        <location evidence="1 13">Endoplasmic reticulum membrane</location>
        <topology evidence="1 13">Multi-pass membrane protein</topology>
    </subcellularLocation>
</comment>
<dbReference type="PANTHER" id="PTHR10572:SF24">
    <property type="entry name" value="3-HYDROXY-3-METHYLGLUTARYL-COENZYME A REDUCTASE"/>
    <property type="match status" value="1"/>
</dbReference>
<evidence type="ECO:0000256" key="11">
    <source>
        <dbReference type="ARBA" id="ARBA00023229"/>
    </source>
</evidence>
<evidence type="ECO:0000256" key="13">
    <source>
        <dbReference type="RuleBase" id="RU361219"/>
    </source>
</evidence>
<dbReference type="InterPro" id="IPR023074">
    <property type="entry name" value="HMG_CoA_Rdtase_cat_sf"/>
</dbReference>
<dbReference type="EMBL" id="OV121139">
    <property type="protein sequence ID" value="CAH0562564.1"/>
    <property type="molecule type" value="Genomic_DNA"/>
</dbReference>
<dbReference type="InterPro" id="IPR023076">
    <property type="entry name" value="HMG_CoA_Rdtase_CS"/>
</dbReference>
<evidence type="ECO:0000256" key="3">
    <source>
        <dbReference type="ARBA" id="ARBA00007661"/>
    </source>
</evidence>
<dbReference type="FunFam" id="3.90.770.10:FF:000002">
    <property type="entry name" value="3-hydroxy-3-methylglutaryl coenzyme A reductase"/>
    <property type="match status" value="1"/>
</dbReference>
<dbReference type="GO" id="GO:0005789">
    <property type="term" value="C:endoplasmic reticulum membrane"/>
    <property type="evidence" value="ECO:0007669"/>
    <property type="project" value="UniProtKB-SubCell"/>
</dbReference>
<dbReference type="GO" id="GO:0050661">
    <property type="term" value="F:NADP binding"/>
    <property type="evidence" value="ECO:0007669"/>
    <property type="project" value="InterPro"/>
</dbReference>
<dbReference type="PRINTS" id="PR00071">
    <property type="entry name" value="HMGCOARDTASE"/>
</dbReference>
<dbReference type="PROSITE" id="PS50156">
    <property type="entry name" value="SSD"/>
    <property type="match status" value="1"/>
</dbReference>
<keyword evidence="5 13" id="KW-0256">Endoplasmic reticulum</keyword>
<evidence type="ECO:0000256" key="8">
    <source>
        <dbReference type="ARBA" id="ARBA00023002"/>
    </source>
</evidence>
<gene>
    <name evidence="15" type="ORF">MELIAE_LOCUS11643</name>
</gene>
<dbReference type="PROSITE" id="PS01192">
    <property type="entry name" value="HMG_COA_REDUCTASE_3"/>
    <property type="match status" value="1"/>
</dbReference>
<evidence type="ECO:0000259" key="14">
    <source>
        <dbReference type="PROSITE" id="PS50156"/>
    </source>
</evidence>
<feature type="transmembrane region" description="Helical" evidence="13">
    <location>
        <begin position="129"/>
        <end position="148"/>
    </location>
</feature>
<evidence type="ECO:0000256" key="5">
    <source>
        <dbReference type="ARBA" id="ARBA00022824"/>
    </source>
</evidence>
<feature type="domain" description="SSD" evidence="14">
    <location>
        <begin position="64"/>
        <end position="221"/>
    </location>
</feature>
<comment type="similarity">
    <text evidence="3 13">Belongs to the HMG-CoA reductase family.</text>
</comment>
<dbReference type="InterPro" id="IPR002202">
    <property type="entry name" value="HMG_CoA_Rdtase"/>
</dbReference>
<keyword evidence="7 13" id="KW-1133">Transmembrane helix</keyword>
<dbReference type="CDD" id="cd00643">
    <property type="entry name" value="HMG-CoA_reductase_classI"/>
    <property type="match status" value="1"/>
</dbReference>
<dbReference type="SUPFAM" id="SSF56542">
    <property type="entry name" value="Substrate-binding domain of HMG-CoA reductase"/>
    <property type="match status" value="1"/>
</dbReference>
<dbReference type="FunFam" id="1.10.3270.10:FF:000001">
    <property type="entry name" value="3-hydroxy-3-methylglutaryl coenzyme A reductase"/>
    <property type="match status" value="1"/>
</dbReference>
<reference evidence="15" key="1">
    <citation type="submission" date="2021-12" db="EMBL/GenBank/DDBJ databases">
        <authorList>
            <person name="King R."/>
        </authorList>
    </citation>
    <scope>NUCLEOTIDE SEQUENCE</scope>
</reference>
<evidence type="ECO:0000256" key="2">
    <source>
        <dbReference type="ARBA" id="ARBA00005084"/>
    </source>
</evidence>
<dbReference type="PROSITE" id="PS51257">
    <property type="entry name" value="PROKAR_LIPOPROTEIN"/>
    <property type="match status" value="1"/>
</dbReference>
<dbReference type="InterPro" id="IPR004554">
    <property type="entry name" value="HMG_CoA_Rdtase_eu_arc"/>
</dbReference>
<dbReference type="SUPFAM" id="SSF82866">
    <property type="entry name" value="Multidrug efflux transporter AcrB transmembrane domain"/>
    <property type="match status" value="1"/>
</dbReference>
<dbReference type="NCBIfam" id="TIGR00533">
    <property type="entry name" value="HMG_CoA_R_NADP"/>
    <property type="match status" value="1"/>
</dbReference>
<protein>
    <recommendedName>
        <fullName evidence="13">3-hydroxy-3-methylglutaryl coenzyme A reductase</fullName>
        <shortName evidence="13">HMG-CoA reductase</shortName>
        <ecNumber evidence="13">1.1.1.34</ecNumber>
    </recommendedName>
</protein>
<dbReference type="PROSITE" id="PS50065">
    <property type="entry name" value="HMG_COA_REDUCTASE_4"/>
    <property type="match status" value="1"/>
</dbReference>
<dbReference type="SUPFAM" id="SSF55035">
    <property type="entry name" value="NAD-binding domain of HMG-CoA reductase"/>
    <property type="match status" value="1"/>
</dbReference>
<dbReference type="PANTHER" id="PTHR10572">
    <property type="entry name" value="3-HYDROXY-3-METHYLGLUTARYL-COENZYME A REDUCTASE"/>
    <property type="match status" value="1"/>
</dbReference>
<dbReference type="Proteomes" id="UP001154078">
    <property type="component" value="Chromosome 8"/>
</dbReference>
<dbReference type="NCBIfam" id="TIGR00920">
    <property type="entry name" value="2A060605"/>
    <property type="match status" value="1"/>
</dbReference>
<evidence type="ECO:0000313" key="15">
    <source>
        <dbReference type="EMBL" id="CAH0562564.1"/>
    </source>
</evidence>
<keyword evidence="9 13" id="KW-0472">Membrane</keyword>
<sequence>MTSRVFRAHGEFCATHPWEVIVATLTLTACMFTMDQQHATQQPKPVSSRYCAGCINEAEYNAADVIVMTLIRCLAVLYSYYQFRNLHKLGSKYILGIAGLFTVFSSFVFTTTVLNILRIDVTELKDAMFFFLLLIDLSKAAVLAQFALNASNQEEVRINIARGMALLGPTITLDTIVETLVIGVGTLSGVHRLEMLSCFACLSVLVNYIVFMTFYPACLSLILELSRTTNLYDKKSCSFISVFKEEDKSNPVVQRVKLIMSAGLMLVHAHSRWPFKEVDVDNIAPLVDQHMPQNRTDDAALHGYIMKWVTLSADHIVILILLLALVVKFIFFENKEELVEQLRASISENNSEVQMKKQRKFHSSMQLLKPTSTFFLSKSQLNNSTEDIAFEDKEVQTHSRCESDVESSSPEDDTALRACRSLDECKSIYDSDSGASELTDEEIIMLVRSKHIANYQIEKAIEDPERGVGIRRKILASDGNFLRAMSDLPYKNYDYKKVMGACCENVIGYMPVPVGFAGPLNLDDKKLFVPMATTEGCLVASTNRGCSALLAGGITSRIVGDGMTRGPAVRFPCLARASAAKKWMEAPDNFALMKQKFDGTSRFARLTRVLVKIAGRHLYIRFEATTGDAMGMNMLSKGTEMSLKFIKKDYFPDMEILSLSGNFCTDKKAAAVNWIEGRGKSVVCEAVIPAKTVTSVLKTSVHALVDVNNSKNMIGSAIAGSIGGFNAHAANLVTAIYIATGQDPAQNVGSSNCMTLMEPWGETGDDLYITCTMPSIEIGTVGGGTVLPAQAACLEMLGVKGAHPDTPGENANQLARIVCGTVLAGELSLMAALTAGHLVKSHLRHNRSTTTIPANIGALLPPSQAN</sequence>
<dbReference type="Gene3D" id="3.90.770.10">
    <property type="entry name" value="3-hydroxy-3-methylglutaryl-coenzyme A Reductase, Chain A, domain 2"/>
    <property type="match status" value="1"/>
</dbReference>
<dbReference type="GO" id="GO:0016126">
    <property type="term" value="P:sterol biosynthetic process"/>
    <property type="evidence" value="ECO:0007669"/>
    <property type="project" value="TreeGrafter"/>
</dbReference>
<dbReference type="InterPro" id="IPR009029">
    <property type="entry name" value="HMG_CoA_Rdtase_sub-bd_dom_sf"/>
</dbReference>
<evidence type="ECO:0000256" key="10">
    <source>
        <dbReference type="ARBA" id="ARBA00023180"/>
    </source>
</evidence>
<evidence type="ECO:0000256" key="6">
    <source>
        <dbReference type="ARBA" id="ARBA00022857"/>
    </source>
</evidence>
<dbReference type="Gene3D" id="3.30.70.420">
    <property type="entry name" value="Hydroxymethylglutaryl-CoA reductase, class I/II, NAD/NADP-binding domain"/>
    <property type="match status" value="1"/>
</dbReference>
<dbReference type="EC" id="1.1.1.34" evidence="13"/>
<keyword evidence="4 13" id="KW-0812">Transmembrane</keyword>
<dbReference type="OrthoDB" id="310654at2759"/>
<comment type="catalytic activity">
    <reaction evidence="12">
        <text>(R)-mevalonate + 2 NADP(+) + CoA = (3S)-3-hydroxy-3-methylglutaryl-CoA + 2 NADPH + 2 H(+)</text>
        <dbReference type="Rhea" id="RHEA:15989"/>
        <dbReference type="ChEBI" id="CHEBI:15378"/>
        <dbReference type="ChEBI" id="CHEBI:36464"/>
        <dbReference type="ChEBI" id="CHEBI:43074"/>
        <dbReference type="ChEBI" id="CHEBI:57287"/>
        <dbReference type="ChEBI" id="CHEBI:57783"/>
        <dbReference type="ChEBI" id="CHEBI:58349"/>
        <dbReference type="EC" id="1.1.1.34"/>
    </reaction>
    <physiologicalReaction direction="right-to-left" evidence="12">
        <dbReference type="Rhea" id="RHEA:15991"/>
    </physiologicalReaction>
</comment>
<accession>A0A9P0BG87</accession>
<keyword evidence="8 13" id="KW-0560">Oxidoreductase</keyword>
<feature type="transmembrane region" description="Helical" evidence="13">
    <location>
        <begin position="205"/>
        <end position="225"/>
    </location>
</feature>
<name>A0A9P0BG87_BRAAE</name>
<evidence type="ECO:0000256" key="7">
    <source>
        <dbReference type="ARBA" id="ARBA00022989"/>
    </source>
</evidence>
<dbReference type="GO" id="GO:0005778">
    <property type="term" value="C:peroxisomal membrane"/>
    <property type="evidence" value="ECO:0007669"/>
    <property type="project" value="TreeGrafter"/>
</dbReference>
<dbReference type="InterPro" id="IPR000731">
    <property type="entry name" value="SSD"/>
</dbReference>
<dbReference type="Gene3D" id="1.10.3270.10">
    <property type="entry name" value="HMGR, N-terminal domain"/>
    <property type="match status" value="1"/>
</dbReference>
<evidence type="ECO:0000256" key="4">
    <source>
        <dbReference type="ARBA" id="ARBA00022692"/>
    </source>
</evidence>
<dbReference type="GO" id="GO:0015936">
    <property type="term" value="P:coenzyme A metabolic process"/>
    <property type="evidence" value="ECO:0007669"/>
    <property type="project" value="InterPro"/>
</dbReference>
<organism evidence="15 16">
    <name type="scientific">Brassicogethes aeneus</name>
    <name type="common">Rape pollen beetle</name>
    <name type="synonym">Meligethes aeneus</name>
    <dbReference type="NCBI Taxonomy" id="1431903"/>
    <lineage>
        <taxon>Eukaryota</taxon>
        <taxon>Metazoa</taxon>
        <taxon>Ecdysozoa</taxon>
        <taxon>Arthropoda</taxon>
        <taxon>Hexapoda</taxon>
        <taxon>Insecta</taxon>
        <taxon>Pterygota</taxon>
        <taxon>Neoptera</taxon>
        <taxon>Endopterygota</taxon>
        <taxon>Coleoptera</taxon>
        <taxon>Polyphaga</taxon>
        <taxon>Cucujiformia</taxon>
        <taxon>Nitidulidae</taxon>
        <taxon>Meligethinae</taxon>
        <taxon>Brassicogethes</taxon>
    </lineage>
</organism>
<dbReference type="GO" id="GO:0004420">
    <property type="term" value="F:hydroxymethylglutaryl-CoA reductase (NADPH) activity"/>
    <property type="evidence" value="ECO:0007669"/>
    <property type="project" value="UniProtKB-EC"/>
</dbReference>
<feature type="transmembrane region" description="Helical" evidence="13">
    <location>
        <begin position="93"/>
        <end position="117"/>
    </location>
</feature>
<proteinExistence type="inferred from homology"/>
<dbReference type="InterPro" id="IPR004816">
    <property type="entry name" value="HMG_CoA_Rdtase_metazoan"/>
</dbReference>
<dbReference type="InterPro" id="IPR053958">
    <property type="entry name" value="HMGCR/SNAP/NPC1-like_SSD"/>
</dbReference>
<comment type="pathway">
    <text evidence="2 13">Metabolic intermediate biosynthesis; (R)-mevalonate biosynthesis; (R)-mevalonate from acetyl-CoA: step 3/3.</text>
</comment>
<evidence type="ECO:0000256" key="9">
    <source>
        <dbReference type="ARBA" id="ARBA00023136"/>
    </source>
</evidence>
<feature type="transmembrane region" description="Helical" evidence="13">
    <location>
        <begin position="160"/>
        <end position="185"/>
    </location>
</feature>
<dbReference type="InterPro" id="IPR009023">
    <property type="entry name" value="HMG_CoA_Rdtase_NAD(P)-bd_sf"/>
</dbReference>
<dbReference type="InterPro" id="IPR023282">
    <property type="entry name" value="HMG_CoA_Rdtase_N"/>
</dbReference>
<dbReference type="GO" id="GO:0008299">
    <property type="term" value="P:isoprenoid biosynthetic process"/>
    <property type="evidence" value="ECO:0007669"/>
    <property type="project" value="UniProtKB-KW"/>
</dbReference>
<dbReference type="PROSITE" id="PS00318">
    <property type="entry name" value="HMG_COA_REDUCTASE_2"/>
    <property type="match status" value="1"/>
</dbReference>